<dbReference type="Proteomes" id="UP000824540">
    <property type="component" value="Unassembled WGS sequence"/>
</dbReference>
<evidence type="ECO:0000313" key="3">
    <source>
        <dbReference type="Proteomes" id="UP000824540"/>
    </source>
</evidence>
<evidence type="ECO:0000256" key="1">
    <source>
        <dbReference type="SAM" id="MobiDB-lite"/>
    </source>
</evidence>
<accession>A0A8T2ND34</accession>
<dbReference type="EMBL" id="JAFBMS010000081">
    <property type="protein sequence ID" value="KAG9337736.1"/>
    <property type="molecule type" value="Genomic_DNA"/>
</dbReference>
<keyword evidence="3" id="KW-1185">Reference proteome</keyword>
<evidence type="ECO:0000313" key="2">
    <source>
        <dbReference type="EMBL" id="KAG9337736.1"/>
    </source>
</evidence>
<protein>
    <submittedName>
        <fullName evidence="2">Uncharacterized protein</fullName>
    </submittedName>
</protein>
<organism evidence="2 3">
    <name type="scientific">Albula glossodonta</name>
    <name type="common">roundjaw bonefish</name>
    <dbReference type="NCBI Taxonomy" id="121402"/>
    <lineage>
        <taxon>Eukaryota</taxon>
        <taxon>Metazoa</taxon>
        <taxon>Chordata</taxon>
        <taxon>Craniata</taxon>
        <taxon>Vertebrata</taxon>
        <taxon>Euteleostomi</taxon>
        <taxon>Actinopterygii</taxon>
        <taxon>Neopterygii</taxon>
        <taxon>Teleostei</taxon>
        <taxon>Albuliformes</taxon>
        <taxon>Albulidae</taxon>
        <taxon>Albula</taxon>
    </lineage>
</organism>
<gene>
    <name evidence="2" type="ORF">JZ751_028233</name>
</gene>
<feature type="compositionally biased region" description="Basic and acidic residues" evidence="1">
    <location>
        <begin position="21"/>
        <end position="35"/>
    </location>
</feature>
<comment type="caution">
    <text evidence="2">The sequence shown here is derived from an EMBL/GenBank/DDBJ whole genome shotgun (WGS) entry which is preliminary data.</text>
</comment>
<proteinExistence type="predicted"/>
<reference evidence="2" key="1">
    <citation type="thesis" date="2021" institute="BYU ScholarsArchive" country="Provo, UT, USA">
        <title>Applications of and Algorithms for Genome Assembly and Genomic Analyses with an Emphasis on Marine Teleosts.</title>
        <authorList>
            <person name="Pickett B.D."/>
        </authorList>
    </citation>
    <scope>NUCLEOTIDE SEQUENCE</scope>
    <source>
        <strain evidence="2">HI-2016</strain>
    </source>
</reference>
<feature type="compositionally biased region" description="Basic and acidic residues" evidence="1">
    <location>
        <begin position="47"/>
        <end position="57"/>
    </location>
</feature>
<feature type="region of interest" description="Disordered" evidence="1">
    <location>
        <begin position="18"/>
        <end position="65"/>
    </location>
</feature>
<sequence length="102" mass="12399">MRERERERAHTINLIMKKTRQKEGNEAGKWVEGRKWMSARQQKVTAGKRESEERSVPVEDEERERRLKQRMLRRGGWEVLLHRRREVKSAKTKSENEQMENI</sequence>
<name>A0A8T2ND34_9TELE</name>
<dbReference type="AlphaFoldDB" id="A0A8T2ND34"/>